<dbReference type="Gene3D" id="1.10.287.3510">
    <property type="match status" value="1"/>
</dbReference>
<dbReference type="Pfam" id="PF00420">
    <property type="entry name" value="Oxidored_q2"/>
    <property type="match status" value="1"/>
</dbReference>
<proteinExistence type="inferred from homology"/>
<accession>A0A382WNE5</accession>
<evidence type="ECO:0000256" key="7">
    <source>
        <dbReference type="SAM" id="Phobius"/>
    </source>
</evidence>
<dbReference type="PANTHER" id="PTHR11434">
    <property type="entry name" value="NADH-UBIQUINONE OXIDOREDUCTASE SUBUNIT ND4L"/>
    <property type="match status" value="1"/>
</dbReference>
<evidence type="ECO:0000313" key="8">
    <source>
        <dbReference type="EMBL" id="SVD60407.1"/>
    </source>
</evidence>
<protein>
    <submittedName>
        <fullName evidence="8">Uncharacterized protein</fullName>
    </submittedName>
</protein>
<dbReference type="HAMAP" id="MF_01456">
    <property type="entry name" value="NDH1_NuoK"/>
    <property type="match status" value="1"/>
</dbReference>
<dbReference type="GO" id="GO:0042773">
    <property type="term" value="P:ATP synthesis coupled electron transport"/>
    <property type="evidence" value="ECO:0007669"/>
    <property type="project" value="InterPro"/>
</dbReference>
<dbReference type="AlphaFoldDB" id="A0A382WNE5"/>
<keyword evidence="3" id="KW-0813">Transport</keyword>
<dbReference type="EMBL" id="UINC01161298">
    <property type="protein sequence ID" value="SVD60407.1"/>
    <property type="molecule type" value="Genomic_DNA"/>
</dbReference>
<dbReference type="InterPro" id="IPR001133">
    <property type="entry name" value="NADH_UbQ_OxRdtase_chain4L/K"/>
</dbReference>
<name>A0A382WNE5_9ZZZZ</name>
<evidence type="ECO:0000256" key="5">
    <source>
        <dbReference type="ARBA" id="ARBA00022989"/>
    </source>
</evidence>
<evidence type="ECO:0000256" key="6">
    <source>
        <dbReference type="ARBA" id="ARBA00023136"/>
    </source>
</evidence>
<organism evidence="8">
    <name type="scientific">marine metagenome</name>
    <dbReference type="NCBI Taxonomy" id="408172"/>
    <lineage>
        <taxon>unclassified sequences</taxon>
        <taxon>metagenomes</taxon>
        <taxon>ecological metagenomes</taxon>
    </lineage>
</organism>
<comment type="subcellular location">
    <subcellularLocation>
        <location evidence="1">Membrane</location>
        <topology evidence="1">Multi-pass membrane protein</topology>
    </subcellularLocation>
</comment>
<dbReference type="InterPro" id="IPR039428">
    <property type="entry name" value="NUOK/Mnh_C1-like"/>
</dbReference>
<evidence type="ECO:0000256" key="3">
    <source>
        <dbReference type="ARBA" id="ARBA00022448"/>
    </source>
</evidence>
<keyword evidence="5 7" id="KW-1133">Transmembrane helix</keyword>
<gene>
    <name evidence="8" type="ORF">METZ01_LOCUS413261</name>
</gene>
<reference evidence="8" key="1">
    <citation type="submission" date="2018-05" db="EMBL/GenBank/DDBJ databases">
        <authorList>
            <person name="Lanie J.A."/>
            <person name="Ng W.-L."/>
            <person name="Kazmierczak K.M."/>
            <person name="Andrzejewski T.M."/>
            <person name="Davidsen T.M."/>
            <person name="Wayne K.J."/>
            <person name="Tettelin H."/>
            <person name="Glass J.I."/>
            <person name="Rusch D."/>
            <person name="Podicherti R."/>
            <person name="Tsui H.-C.T."/>
            <person name="Winkler M.E."/>
        </authorList>
    </citation>
    <scope>NUCLEOTIDE SEQUENCE</scope>
</reference>
<comment type="similarity">
    <text evidence="2">Belongs to the complex I subunit 4L family.</text>
</comment>
<feature type="transmembrane region" description="Helical" evidence="7">
    <location>
        <begin position="15"/>
        <end position="38"/>
    </location>
</feature>
<evidence type="ECO:0000256" key="4">
    <source>
        <dbReference type="ARBA" id="ARBA00022692"/>
    </source>
</evidence>
<dbReference type="NCBIfam" id="NF004320">
    <property type="entry name" value="PRK05715.1-2"/>
    <property type="match status" value="1"/>
</dbReference>
<feature type="transmembrane region" description="Helical" evidence="7">
    <location>
        <begin position="50"/>
        <end position="73"/>
    </location>
</feature>
<dbReference type="PANTHER" id="PTHR11434:SF16">
    <property type="entry name" value="NADH-UBIQUINONE OXIDOREDUCTASE CHAIN 4L"/>
    <property type="match status" value="1"/>
</dbReference>
<keyword evidence="6 7" id="KW-0472">Membrane</keyword>
<feature type="non-terminal residue" evidence="8">
    <location>
        <position position="1"/>
    </location>
</feature>
<evidence type="ECO:0000256" key="1">
    <source>
        <dbReference type="ARBA" id="ARBA00004141"/>
    </source>
</evidence>
<dbReference type="GO" id="GO:0030964">
    <property type="term" value="C:NADH dehydrogenase complex"/>
    <property type="evidence" value="ECO:0007669"/>
    <property type="project" value="TreeGrafter"/>
</dbReference>
<dbReference type="GO" id="GO:0016651">
    <property type="term" value="F:oxidoreductase activity, acting on NAD(P)H"/>
    <property type="evidence" value="ECO:0007669"/>
    <property type="project" value="InterPro"/>
</dbReference>
<keyword evidence="4 7" id="KW-0812">Transmembrane</keyword>
<evidence type="ECO:0000256" key="2">
    <source>
        <dbReference type="ARBA" id="ARBA00010519"/>
    </source>
</evidence>
<sequence length="89" mass="9555">FAMGLVIALSKRNSIGILMGVELMLNAVNLVLITFARFGESTMSITGHAFVAFVITVAAAEAAVALALIISVYRTRGTIEVDRLNLLRF</sequence>